<evidence type="ECO:0000313" key="1">
    <source>
        <dbReference type="EMBL" id="QJF12416.1"/>
    </source>
</evidence>
<keyword evidence="2" id="KW-1185">Reference proteome</keyword>
<organism evidence="1 2">
    <name type="scientific">Pyrobaculum spherical virus 2</name>
    <dbReference type="NCBI Taxonomy" id="2730632"/>
    <lineage>
        <taxon>Viruses</taxon>
        <taxon>Viruses incertae sedis</taxon>
        <taxon>Globuloviridae</taxon>
        <taxon>Alphaglobulovirus</taxon>
        <taxon>Alphaglobulovirus pozzuoliense</taxon>
    </lineage>
</organism>
<accession>A0A6M3VY33</accession>
<sequence length="46" mass="4803">MSKYLEKALYVLALVAALSGIFGFVSQASAALFAALLLAIGELIED</sequence>
<gene>
    <name evidence="1" type="ORF">PSV2_gp04</name>
</gene>
<name>A0A6M3VY33_9VIRU</name>
<protein>
    <submittedName>
        <fullName evidence="1">Uncharacterized protein</fullName>
    </submittedName>
</protein>
<reference evidence="1 2" key="1">
    <citation type="journal article" date="2020" name="ISME J.">
        <title>New virus isolates from Italian hydrothermal environments underscore the biogeographic pattern in archaeal virus communities.</title>
        <authorList>
            <person name="Baquero D.P."/>
            <person name="Contursi P."/>
            <person name="Piochi M."/>
            <person name="Bartolucci S."/>
            <person name="Liu Y."/>
            <person name="Cvirkaite-Krupovic V."/>
            <person name="Prangishvili D."/>
            <person name="Krupovic M."/>
        </authorList>
    </citation>
    <scope>NUCLEOTIDE SEQUENCE [LARGE SCALE GENOMIC DNA]</scope>
    <source>
        <strain evidence="1">10</strain>
    </source>
</reference>
<dbReference type="Proteomes" id="UP000501879">
    <property type="component" value="Segment"/>
</dbReference>
<evidence type="ECO:0000313" key="2">
    <source>
        <dbReference type="Proteomes" id="UP000501879"/>
    </source>
</evidence>
<proteinExistence type="predicted"/>
<dbReference type="EMBL" id="MN876845">
    <property type="protein sequence ID" value="QJF12416.1"/>
    <property type="molecule type" value="Genomic_DNA"/>
</dbReference>